<gene>
    <name evidence="2" type="ORF">KK2020170_15160</name>
</gene>
<evidence type="ECO:0008006" key="4">
    <source>
        <dbReference type="Google" id="ProtNLM"/>
    </source>
</evidence>
<organism evidence="2 3">
    <name type="scientific">Flavobacterium okayamense</name>
    <dbReference type="NCBI Taxonomy" id="2830782"/>
    <lineage>
        <taxon>Bacteria</taxon>
        <taxon>Pseudomonadati</taxon>
        <taxon>Bacteroidota</taxon>
        <taxon>Flavobacteriia</taxon>
        <taxon>Flavobacteriales</taxon>
        <taxon>Flavobacteriaceae</taxon>
        <taxon>Flavobacterium</taxon>
    </lineage>
</organism>
<dbReference type="EMBL" id="AP024749">
    <property type="protein sequence ID" value="BCY28648.1"/>
    <property type="molecule type" value="Genomic_DNA"/>
</dbReference>
<proteinExistence type="predicted"/>
<feature type="signal peptide" evidence="1">
    <location>
        <begin position="1"/>
        <end position="19"/>
    </location>
</feature>
<evidence type="ECO:0000256" key="1">
    <source>
        <dbReference type="SAM" id="SignalP"/>
    </source>
</evidence>
<reference evidence="2 3" key="1">
    <citation type="submission" date="2021-06" db="EMBL/GenBank/DDBJ databases">
        <title>Whole genome sequences of Flavobacterium sp. KK2020170 and assembly.</title>
        <authorList>
            <person name="Kitahara K."/>
            <person name="Miyoshi S."/>
            <person name="Uesaka K."/>
        </authorList>
    </citation>
    <scope>NUCLEOTIDE SEQUENCE [LARGE SCALE GENOMIC DNA]</scope>
    <source>
        <strain evidence="2 3">KK2020170</strain>
    </source>
</reference>
<dbReference type="RefSeq" id="WP_221257764.1">
    <property type="nucleotide sequence ID" value="NZ_AP024749.1"/>
</dbReference>
<sequence>MRKFLTFVFLISLSSFVFGQTLTEKDLCGKWKVVRLIEKPTNQEFVPMINGFENATFVFNQNGNFELTTTSKSELFGMITEMTNGTKWKLEQKSQYVKIGNEKDRFSIMGILIKEINGKIIFYLDESGIKMEMRKTE</sequence>
<name>A0ABN6HW50_9FLAO</name>
<feature type="chain" id="PRO_5047356926" description="DUF5004 domain-containing protein" evidence="1">
    <location>
        <begin position="20"/>
        <end position="137"/>
    </location>
</feature>
<evidence type="ECO:0000313" key="3">
    <source>
        <dbReference type="Proteomes" id="UP000825258"/>
    </source>
</evidence>
<keyword evidence="1" id="KW-0732">Signal</keyword>
<protein>
    <recommendedName>
        <fullName evidence="4">DUF5004 domain-containing protein</fullName>
    </recommendedName>
</protein>
<evidence type="ECO:0000313" key="2">
    <source>
        <dbReference type="EMBL" id="BCY28648.1"/>
    </source>
</evidence>
<accession>A0ABN6HW50</accession>
<keyword evidence="3" id="KW-1185">Reference proteome</keyword>
<dbReference type="Proteomes" id="UP000825258">
    <property type="component" value="Chromosome"/>
</dbReference>